<dbReference type="GO" id="GO:0016829">
    <property type="term" value="F:lyase activity"/>
    <property type="evidence" value="ECO:0007669"/>
    <property type="project" value="UniProtKB-KW"/>
</dbReference>
<dbReference type="Gene3D" id="3.40.50.880">
    <property type="match status" value="1"/>
</dbReference>
<dbReference type="Pfam" id="PF01965">
    <property type="entry name" value="DJ-1_PfpI"/>
    <property type="match status" value="1"/>
</dbReference>
<name>A0AA96GED6_9BACT</name>
<dbReference type="KEGG" id="nall:PP769_10720"/>
<evidence type="ECO:0000259" key="1">
    <source>
        <dbReference type="Pfam" id="PF01965"/>
    </source>
</evidence>
<proteinExistence type="predicted"/>
<keyword evidence="3" id="KW-1185">Reference proteome</keyword>
<gene>
    <name evidence="2" type="primary">elbB</name>
    <name evidence="2" type="ORF">PP769_10720</name>
</gene>
<evidence type="ECO:0000313" key="3">
    <source>
        <dbReference type="Proteomes" id="UP001302719"/>
    </source>
</evidence>
<protein>
    <submittedName>
        <fullName evidence="2">Isoprenoid biosynthesis glyoxalase ElbB</fullName>
        <ecNumber evidence="2">4.2.1.-</ecNumber>
    </submittedName>
</protein>
<keyword evidence="2" id="KW-0456">Lyase</keyword>
<dbReference type="InterPro" id="IPR002818">
    <property type="entry name" value="DJ-1/PfpI"/>
</dbReference>
<accession>A0AA96GED6</accession>
<evidence type="ECO:0000313" key="2">
    <source>
        <dbReference type="EMBL" id="WNM60126.1"/>
    </source>
</evidence>
<organism evidence="2 3">
    <name type="scientific">Candidatus Nitrospira allomarina</name>
    <dbReference type="NCBI Taxonomy" id="3020900"/>
    <lineage>
        <taxon>Bacteria</taxon>
        <taxon>Pseudomonadati</taxon>
        <taxon>Nitrospirota</taxon>
        <taxon>Nitrospiria</taxon>
        <taxon>Nitrospirales</taxon>
        <taxon>Nitrospiraceae</taxon>
        <taxon>Nitrospira</taxon>
    </lineage>
</organism>
<feature type="domain" description="DJ-1/PfpI" evidence="1">
    <location>
        <begin position="76"/>
        <end position="188"/>
    </location>
</feature>
<dbReference type="AlphaFoldDB" id="A0AA96GED6"/>
<reference evidence="2 3" key="1">
    <citation type="submission" date="2023-01" db="EMBL/GenBank/DDBJ databases">
        <title>Cultivation and genomic characterization of new, ubiquitous marine nitrite-oxidizing bacteria from the Nitrospirales.</title>
        <authorList>
            <person name="Mueller A.J."/>
            <person name="Daebeler A."/>
            <person name="Herbold C.W."/>
            <person name="Kirkegaard R.H."/>
            <person name="Daims H."/>
        </authorList>
    </citation>
    <scope>NUCLEOTIDE SEQUENCE [LARGE SCALE GENOMIC DNA]</scope>
    <source>
        <strain evidence="2 3">VA</strain>
    </source>
</reference>
<dbReference type="PANTHER" id="PTHR10224">
    <property type="entry name" value="ES1 PROTEIN HOMOLOG, MITOCHONDRIAL"/>
    <property type="match status" value="1"/>
</dbReference>
<sequence length="217" mass="22784">MKKVAVILSGCGFLDGAEITEAISTLIAIGQNGAAYEVFAPNKEVAETNHLTQKPTGQKRNVLQEAARIARGEIQPLEQLKAKDFDALAFPGGFGAALHLCDFGEKGSGGNIDPQVARIVKEFSESHKPIAAICIAPAIMALALGKKGVNVTIGEDAGTASELEKTGAKHQNCAVEQYVVDHSNKVITTPAYMYGSARPHQIFAGVSGAIAELIKMA</sequence>
<dbReference type="Proteomes" id="UP001302719">
    <property type="component" value="Chromosome"/>
</dbReference>
<dbReference type="NCBIfam" id="NF008747">
    <property type="entry name" value="PRK11780.1"/>
    <property type="match status" value="1"/>
</dbReference>
<dbReference type="InterPro" id="IPR029062">
    <property type="entry name" value="Class_I_gatase-like"/>
</dbReference>
<dbReference type="EC" id="4.2.1.-" evidence="2"/>
<dbReference type="PANTHER" id="PTHR10224:SF12">
    <property type="entry name" value="GLYOXALASE ELBB"/>
    <property type="match status" value="1"/>
</dbReference>
<dbReference type="EMBL" id="CP116967">
    <property type="protein sequence ID" value="WNM60126.1"/>
    <property type="molecule type" value="Genomic_DNA"/>
</dbReference>
<dbReference type="SUPFAM" id="SSF52317">
    <property type="entry name" value="Class I glutamine amidotransferase-like"/>
    <property type="match status" value="1"/>
</dbReference>